<feature type="compositionally biased region" description="Basic and acidic residues" evidence="4">
    <location>
        <begin position="380"/>
        <end position="400"/>
    </location>
</feature>
<feature type="region of interest" description="Disordered" evidence="4">
    <location>
        <begin position="789"/>
        <end position="818"/>
    </location>
</feature>
<feature type="region of interest" description="Disordered" evidence="4">
    <location>
        <begin position="508"/>
        <end position="626"/>
    </location>
</feature>
<feature type="domain" description="HMG box" evidence="5">
    <location>
        <begin position="420"/>
        <end position="486"/>
    </location>
</feature>
<evidence type="ECO:0000256" key="3">
    <source>
        <dbReference type="PROSITE-ProRule" id="PRU00267"/>
    </source>
</evidence>
<feature type="compositionally biased region" description="Polar residues" evidence="4">
    <location>
        <begin position="790"/>
        <end position="799"/>
    </location>
</feature>
<evidence type="ECO:0000256" key="2">
    <source>
        <dbReference type="ARBA" id="ARBA00023242"/>
    </source>
</evidence>
<dbReference type="InterPro" id="IPR036910">
    <property type="entry name" value="HMG_box_dom_sf"/>
</dbReference>
<feature type="compositionally biased region" description="Basic and acidic residues" evidence="4">
    <location>
        <begin position="513"/>
        <end position="522"/>
    </location>
</feature>
<dbReference type="InterPro" id="IPR009071">
    <property type="entry name" value="HMG_box_dom"/>
</dbReference>
<evidence type="ECO:0000313" key="7">
    <source>
        <dbReference type="Proteomes" id="UP000830671"/>
    </source>
</evidence>
<accession>A0A9Q8WDZ8</accession>
<keyword evidence="2 3" id="KW-0539">Nucleus</keyword>
<dbReference type="Gene3D" id="1.10.150.50">
    <property type="entry name" value="Transcription Factor, Ets-1"/>
    <property type="match status" value="1"/>
</dbReference>
<dbReference type="PANTHER" id="PTHR46040:SF3">
    <property type="entry name" value="HIGH MOBILITY GROUP PROTEIN 2"/>
    <property type="match status" value="1"/>
</dbReference>
<reference evidence="6" key="1">
    <citation type="journal article" date="2021" name="Mol. Plant Microbe Interact.">
        <title>Complete Genome Sequence of the Plant-Pathogenic Fungus Colletotrichum lupini.</title>
        <authorList>
            <person name="Baroncelli R."/>
            <person name="Pensec F."/>
            <person name="Da Lio D."/>
            <person name="Boufleur T."/>
            <person name="Vicente I."/>
            <person name="Sarrocco S."/>
            <person name="Picot A."/>
            <person name="Baraldi E."/>
            <person name="Sukno S."/>
            <person name="Thon M."/>
            <person name="Le Floch G."/>
        </authorList>
    </citation>
    <scope>NUCLEOTIDE SEQUENCE</scope>
    <source>
        <strain evidence="6">IMI 504893</strain>
    </source>
</reference>
<dbReference type="AlphaFoldDB" id="A0A9Q8WDZ8"/>
<feature type="compositionally biased region" description="Low complexity" evidence="4">
    <location>
        <begin position="800"/>
        <end position="817"/>
    </location>
</feature>
<dbReference type="InterPro" id="IPR001660">
    <property type="entry name" value="SAM"/>
</dbReference>
<dbReference type="SMART" id="SM00398">
    <property type="entry name" value="HMG"/>
    <property type="match status" value="1"/>
</dbReference>
<feature type="compositionally biased region" description="Polar residues" evidence="4">
    <location>
        <begin position="566"/>
        <end position="577"/>
    </location>
</feature>
<keyword evidence="7" id="KW-1185">Reference proteome</keyword>
<organism evidence="6 7">
    <name type="scientific">Colletotrichum lupini</name>
    <dbReference type="NCBI Taxonomy" id="145971"/>
    <lineage>
        <taxon>Eukaryota</taxon>
        <taxon>Fungi</taxon>
        <taxon>Dikarya</taxon>
        <taxon>Ascomycota</taxon>
        <taxon>Pezizomycotina</taxon>
        <taxon>Sordariomycetes</taxon>
        <taxon>Hypocreomycetidae</taxon>
        <taxon>Glomerellales</taxon>
        <taxon>Glomerellaceae</taxon>
        <taxon>Colletotrichum</taxon>
        <taxon>Colletotrichum acutatum species complex</taxon>
    </lineage>
</organism>
<evidence type="ECO:0000256" key="4">
    <source>
        <dbReference type="SAM" id="MobiDB-lite"/>
    </source>
</evidence>
<feature type="compositionally biased region" description="Polar residues" evidence="4">
    <location>
        <begin position="729"/>
        <end position="743"/>
    </location>
</feature>
<dbReference type="InterPro" id="IPR051965">
    <property type="entry name" value="ChromReg_NeuronalGeneExpr"/>
</dbReference>
<dbReference type="SUPFAM" id="SSF47769">
    <property type="entry name" value="SAM/Pointed domain"/>
    <property type="match status" value="1"/>
</dbReference>
<name>A0A9Q8WDZ8_9PEZI</name>
<sequence>MSFHVFQKGSICMLTVAIADFSKVGFCDQTPGSLSWLLYLGLGAIGHATPDHKSSLRRRLRLPFFSIFEPFTSPFLRTILASIHGHPPSSSSPFPILNPLHHSHQRRALLSSTRPDHLSVVFPVVHAAANRRAGSEKRILINPSLLGLVLAVVPHPKSSVSFNVIEIRPPYGSHQLGISTPCVPHAFLFCNYLSSTPQADVEFAQQSNIFGITSTTSLLDRLAQYRKRRENDHRRPTLSIRYRRRLSLPIRRDSIEKKAFDDYWLTATQKESLGFEKDLHEKRQTVKANSLEITFDVEEVRKPSPYRPVTTAPSKLGISQYLDIFLEQGFDTWETILDITESDLDALGVKLGHRRKLQRRIANSRGLAPDASLVSPTRASAEEPKPETQRPDQPRPEVKEGPVATKRKYRRHPKPDENAPERPPSAYVLFSNKMRDDLKGRNLTFTEIAKLVGEHWQNLTPGEKEPYETSALKAKEKYNHDLAEYKKTTEYRKYNLYLQDFKARQASANQAKESSKRQKLDSGVRLQNGGSASATPGSLSSTGSGTESHQGSEPPPNRKQRVGSVVSVSESQYSTAVPTPISHHHHPPNDDSVHSPASVQFDRESLHSTSPRTSQTRNHRPTWTEAPAKTEPVTLPHLPSLSDVFNNGRGLNGVSRSPEANGFGGFAPPTHPGPSAPPSLKHEYSSAGSISSSGSGLSYPRTPSESSLPIHALLSNKTLPGPPFELQPSPFSTVPPSGPQPLQDSKLPYAGQPQAPMGATNGTHGQTKQGFPQRLMRFQGYQSPPALLRFQSTSSTGTDGSNVSQASSGASSATSLGIQERSDPKLDGMILTYGRQSSFSIHSMDLQTVDVGPEYSLVPFRSSLAWLAEVGLFDYLNTLMDWHRLEILFEVAQLDNHGVFFLSRWTWHLFVVQMAL</sequence>
<dbReference type="KEGG" id="clup:CLUP02_05725"/>
<dbReference type="GeneID" id="73339741"/>
<dbReference type="EMBL" id="CP019475">
    <property type="protein sequence ID" value="UQC80243.1"/>
    <property type="molecule type" value="Genomic_DNA"/>
</dbReference>
<protein>
    <submittedName>
        <fullName evidence="6">HMG box protein</fullName>
    </submittedName>
</protein>
<feature type="compositionally biased region" description="Polar residues" evidence="4">
    <location>
        <begin position="607"/>
        <end position="616"/>
    </location>
</feature>
<keyword evidence="1 3" id="KW-0238">DNA-binding</keyword>
<feature type="compositionally biased region" description="Polar residues" evidence="4">
    <location>
        <begin position="760"/>
        <end position="769"/>
    </location>
</feature>
<dbReference type="SMART" id="SM00454">
    <property type="entry name" value="SAM"/>
    <property type="match status" value="1"/>
</dbReference>
<proteinExistence type="predicted"/>
<dbReference type="RefSeq" id="XP_049141874.1">
    <property type="nucleotide sequence ID" value="XM_049284731.1"/>
</dbReference>
<evidence type="ECO:0000256" key="1">
    <source>
        <dbReference type="ARBA" id="ARBA00023125"/>
    </source>
</evidence>
<dbReference type="GO" id="GO:0005634">
    <property type="term" value="C:nucleus"/>
    <property type="evidence" value="ECO:0007669"/>
    <property type="project" value="UniProtKB-UniRule"/>
</dbReference>
<dbReference type="Pfam" id="PF00536">
    <property type="entry name" value="SAM_1"/>
    <property type="match status" value="1"/>
</dbReference>
<dbReference type="InterPro" id="IPR013761">
    <property type="entry name" value="SAM/pointed_sf"/>
</dbReference>
<feature type="region of interest" description="Disordered" evidence="4">
    <location>
        <begin position="367"/>
        <end position="426"/>
    </location>
</feature>
<feature type="DNA-binding region" description="HMG box" evidence="3">
    <location>
        <begin position="420"/>
        <end position="486"/>
    </location>
</feature>
<dbReference type="Proteomes" id="UP000830671">
    <property type="component" value="Chromosome 3"/>
</dbReference>
<evidence type="ECO:0000313" key="6">
    <source>
        <dbReference type="EMBL" id="UQC80243.1"/>
    </source>
</evidence>
<dbReference type="Gene3D" id="1.10.30.10">
    <property type="entry name" value="High mobility group box domain"/>
    <property type="match status" value="1"/>
</dbReference>
<feature type="compositionally biased region" description="Low complexity" evidence="4">
    <location>
        <begin position="685"/>
        <end position="698"/>
    </location>
</feature>
<dbReference type="GO" id="GO:0010468">
    <property type="term" value="P:regulation of gene expression"/>
    <property type="evidence" value="ECO:0007669"/>
    <property type="project" value="TreeGrafter"/>
</dbReference>
<feature type="region of interest" description="Disordered" evidence="4">
    <location>
        <begin position="646"/>
        <end position="769"/>
    </location>
</feature>
<feature type="compositionally biased region" description="Low complexity" evidence="4">
    <location>
        <begin position="529"/>
        <end position="548"/>
    </location>
</feature>
<dbReference type="PROSITE" id="PS50118">
    <property type="entry name" value="HMG_BOX_2"/>
    <property type="match status" value="1"/>
</dbReference>
<evidence type="ECO:0000259" key="5">
    <source>
        <dbReference type="PROSITE" id="PS50118"/>
    </source>
</evidence>
<dbReference type="PANTHER" id="PTHR46040">
    <property type="entry name" value="HIGH MOBILITY GROUP PROTEIN 2"/>
    <property type="match status" value="1"/>
</dbReference>
<dbReference type="GO" id="GO:0003677">
    <property type="term" value="F:DNA binding"/>
    <property type="evidence" value="ECO:0007669"/>
    <property type="project" value="UniProtKB-UniRule"/>
</dbReference>
<gene>
    <name evidence="6" type="ORF">CLUP02_05725</name>
</gene>
<dbReference type="SUPFAM" id="SSF47095">
    <property type="entry name" value="HMG-box"/>
    <property type="match status" value="1"/>
</dbReference>
<dbReference type="Pfam" id="PF00505">
    <property type="entry name" value="HMG_box"/>
    <property type="match status" value="1"/>
</dbReference>